<dbReference type="Proteomes" id="UP001183615">
    <property type="component" value="Unassembled WGS sequence"/>
</dbReference>
<reference evidence="3" key="1">
    <citation type="submission" date="2023-07" db="EMBL/GenBank/DDBJ databases">
        <title>30 novel species of actinomycetes from the DSMZ collection.</title>
        <authorList>
            <person name="Nouioui I."/>
        </authorList>
    </citation>
    <scope>NUCLEOTIDE SEQUENCE [LARGE SCALE GENOMIC DNA]</scope>
    <source>
        <strain evidence="3">DSM 41886</strain>
    </source>
</reference>
<dbReference type="PANTHER" id="PTHR43677">
    <property type="entry name" value="SHORT-CHAIN DEHYDROGENASE/REDUCTASE"/>
    <property type="match status" value="1"/>
</dbReference>
<dbReference type="Pfam" id="PF00107">
    <property type="entry name" value="ADH_zinc_N"/>
    <property type="match status" value="1"/>
</dbReference>
<dbReference type="EMBL" id="JAVREV010000002">
    <property type="protein sequence ID" value="MDT0441833.1"/>
    <property type="molecule type" value="Genomic_DNA"/>
</dbReference>
<evidence type="ECO:0000313" key="2">
    <source>
        <dbReference type="EMBL" id="MDT0441833.1"/>
    </source>
</evidence>
<dbReference type="InterPro" id="IPR013149">
    <property type="entry name" value="ADH-like_C"/>
</dbReference>
<sequence>MQAVMLREFGPPDVLRAEEVPDPEPGPGQVLVRADVVGVTFVETQTRAGRGPVAAHRPTLPVIPGNGVGGTVTALGAGADPALLGRRVVTTTGGSGGYAELVAVDAAEPIPVPEGLGTAEATALLADGRTALLLTRVAAPAAGEWVLVEAAGGGVGSLLVQLAAAAGAHVIAAAGGEAKLRLATRLGARAAVDYTRQDWQDRVRDATGGAGLDVVFDGVGGAVGTAAAGLLRPGGRLSTYGLAAGAPSAVDEAEAARRGLTLLGFGPPPAPADLRALARDALAEAAAGRLRPTIGQTFPLAAAAEAHAAIEARTALGKTLLVPAAAVAEP</sequence>
<comment type="caution">
    <text evidence="2">The sequence shown here is derived from an EMBL/GenBank/DDBJ whole genome shotgun (WGS) entry which is preliminary data.</text>
</comment>
<accession>A0ABU2RYJ2</accession>
<dbReference type="Pfam" id="PF08240">
    <property type="entry name" value="ADH_N"/>
    <property type="match status" value="1"/>
</dbReference>
<dbReference type="RefSeq" id="WP_311615963.1">
    <property type="nucleotide sequence ID" value="NZ_JAVREV010000002.1"/>
</dbReference>
<dbReference type="SUPFAM" id="SSF51735">
    <property type="entry name" value="NAD(P)-binding Rossmann-fold domains"/>
    <property type="match status" value="1"/>
</dbReference>
<dbReference type="SUPFAM" id="SSF50129">
    <property type="entry name" value="GroES-like"/>
    <property type="match status" value="1"/>
</dbReference>
<dbReference type="PANTHER" id="PTHR43677:SF4">
    <property type="entry name" value="QUINONE OXIDOREDUCTASE-LIKE PROTEIN 2"/>
    <property type="match status" value="1"/>
</dbReference>
<organism evidence="2 3">
    <name type="scientific">Streptomyces johnsoniae</name>
    <dbReference type="NCBI Taxonomy" id="3075532"/>
    <lineage>
        <taxon>Bacteria</taxon>
        <taxon>Bacillati</taxon>
        <taxon>Actinomycetota</taxon>
        <taxon>Actinomycetes</taxon>
        <taxon>Kitasatosporales</taxon>
        <taxon>Streptomycetaceae</taxon>
        <taxon>Streptomyces</taxon>
    </lineage>
</organism>
<protein>
    <submittedName>
        <fullName evidence="2">Zinc-binding dehydrogenase</fullName>
    </submittedName>
</protein>
<feature type="domain" description="Enoyl reductase (ER)" evidence="1">
    <location>
        <begin position="10"/>
        <end position="321"/>
    </location>
</feature>
<dbReference type="Gene3D" id="3.40.50.720">
    <property type="entry name" value="NAD(P)-binding Rossmann-like Domain"/>
    <property type="match status" value="1"/>
</dbReference>
<dbReference type="InterPro" id="IPR020843">
    <property type="entry name" value="ER"/>
</dbReference>
<keyword evidence="3" id="KW-1185">Reference proteome</keyword>
<dbReference type="InterPro" id="IPR013154">
    <property type="entry name" value="ADH-like_N"/>
</dbReference>
<evidence type="ECO:0000259" key="1">
    <source>
        <dbReference type="SMART" id="SM00829"/>
    </source>
</evidence>
<dbReference type="InterPro" id="IPR036291">
    <property type="entry name" value="NAD(P)-bd_dom_sf"/>
</dbReference>
<evidence type="ECO:0000313" key="3">
    <source>
        <dbReference type="Proteomes" id="UP001183615"/>
    </source>
</evidence>
<dbReference type="InterPro" id="IPR051397">
    <property type="entry name" value="Zn-ADH-like_protein"/>
</dbReference>
<dbReference type="Gene3D" id="3.90.180.10">
    <property type="entry name" value="Medium-chain alcohol dehydrogenases, catalytic domain"/>
    <property type="match status" value="1"/>
</dbReference>
<name>A0ABU2RYJ2_9ACTN</name>
<dbReference type="SMART" id="SM00829">
    <property type="entry name" value="PKS_ER"/>
    <property type="match status" value="1"/>
</dbReference>
<gene>
    <name evidence="2" type="ORF">RM779_04365</name>
</gene>
<dbReference type="InterPro" id="IPR011032">
    <property type="entry name" value="GroES-like_sf"/>
</dbReference>
<proteinExistence type="predicted"/>